<dbReference type="SUPFAM" id="SSF52540">
    <property type="entry name" value="P-loop containing nucleoside triphosphate hydrolases"/>
    <property type="match status" value="2"/>
</dbReference>
<feature type="domain" description="ABC transporter" evidence="8">
    <location>
        <begin position="472"/>
        <end position="703"/>
    </location>
</feature>
<evidence type="ECO:0000256" key="5">
    <source>
        <dbReference type="ARBA" id="ARBA00022989"/>
    </source>
</evidence>
<feature type="transmembrane region" description="Helical" evidence="7">
    <location>
        <begin position="391"/>
        <end position="416"/>
    </location>
</feature>
<dbReference type="PROSITE" id="PS50893">
    <property type="entry name" value="ABC_TRANSPORTER_2"/>
    <property type="match status" value="2"/>
</dbReference>
<comment type="subcellular location">
    <subcellularLocation>
        <location evidence="1">Membrane</location>
        <topology evidence="1">Multi-pass membrane protein</topology>
    </subcellularLocation>
</comment>
<dbReference type="InterPro" id="IPR027417">
    <property type="entry name" value="P-loop_NTPase"/>
</dbReference>
<dbReference type="InterPro" id="IPR017871">
    <property type="entry name" value="ABC_transporter-like_CS"/>
</dbReference>
<keyword evidence="2 7" id="KW-0812">Transmembrane</keyword>
<gene>
    <name evidence="9" type="ORF">CHIRRI_LOCUS8164</name>
</gene>
<keyword evidence="6 7" id="KW-0472">Membrane</keyword>
<sequence>MDIVTTYKVFLVKTLKEKSYFWARNLFFIVFPLFFILIYLFSDTTSLNHNSSLTRTYVPINEDELIANIPQAIDDKIYFVPNDTYYRELMERFRLKIEAQDERITGFKSEDDIWNHIEDLGSRSFIVVFHGNGSVLDYTIKSKSNKFLTDRQYSKDLSSITSKVTNEYVNYGFLGIQYALDSTFYELLAQSGNILPYVVQFERIPSIPQDPVASKIDSLGIFFILFSSLTCIALIFTRIVEEKACGFREQLKNATPYSSLNNVALFSVNHLQIFMLFFICLVITYFKGIWININFFYPVLLMFIYITSIVSFTFLVSAFFESIAFSTVGAVFWYFVPFFCFQLATVQWKKILIMFPVNAFYQGILIFHDYTNSGHYFSHSNLAQLHHPNDGIFSMIDVSFWLIISSALCVFLYFYISNVCPGQYGIRQSPFFIFQKSYYVPNKIDVHSEVQALNYTSNGFENFQHLNQNAVVRIRHLTKTYKTWCGDSNTVVKNLSMDIYKNQITVLLGHNGAGKTSTMCMLTGLIPKTGGQIYVNNIDNIQFYRSKIGYCPQHNISLPYLTCKEHLEFFGQLRGLSRQNAEIEASNILKKVNLSTKANEVAKRLSGGMLRKLNLANAIIGDTKLLILDEISSGLDPEARRDIWNILLKLKKDHTIFISTHFMEEADVLSDKIAIMENGELIAYGTSMFLKHYFGSGYTLKLLKNMGENKFDRTSVHNTIKRHIPSAEQKSSVEPLYCMTLPYKDKHKYGEMLQELEVNKSLYGIESLSITNTTLEEVFLNSASGGNTKIDGRGDESDETDNSYQVLNIDDLYKDINRRLIFFRQFQAIFYKKFIYWMRNLPFFCTMVAIPIIMTGLCFVLNTYLADKTHVALKLQFEDINEPLMLVNFKENFKSQELRQIEEIIGHFSEQQKIKVAILRDKNIEQEILEVADGNVLKYYDNLIGAVNFELNAENNQILAKIYYSQNLIHSVSLMLNFVDNVMLKHKYPKYSIEITNSPLNRQDENLNYIQNLYTEFVAIGLMLYMIMYLPFTFKEKISGFKSLQNIPSVIYWTALFLSDLLVHAIVVLIIMMVTTYDREGLAFSGNELESIAFLFFIYGATCLVIVYITSQCFSSLSSSIMFLNYLQIFSLFGIIIMSNSKESMKEYDSMISMFHILPDFALKHSLKVIHEHHKFERNHEKVGNTKDSDIYINSLYDYQDIFNLTQFYVANFIVFIASFLFLFYFIENQQLMEQFGYFCSRVHMCVCIEKDKNQKAIENIPMDEIEDPDVRCEKNSVCEIIREEKLEQDAVVVSQLEKVYGGNFKAVQDVSFTVKKGECFGLLGMNGAGKTTAFELLTLNRPKTSGRTFINGIDADKDSFMYRHMFGYCPQVDALCDYMTSREILKYMLMINGYSRYDLDLQVEKWLRKVDIEKYRDKRISSYSGGTKRKLNTVMAMIADPYVTFLDEPTTGVDPKSRRFVWSCIKSIQNQQRTLVLCSHSMDECEVLCNRLGIMKNGELKCIGYIQKLKEKYGKGFSLMIKMKPNVPQENDKNREHVQDLTDSSPSIVESVTDIKLQLNSLFTCDLKDEHEGVLQYFIHAKSISWAKVFQDLLEFSNDHENAIDSFAINETTLEDIFQQFRCDPSA</sequence>
<dbReference type="GO" id="GO:0140359">
    <property type="term" value="F:ABC-type transporter activity"/>
    <property type="evidence" value="ECO:0007669"/>
    <property type="project" value="InterPro"/>
</dbReference>
<dbReference type="PANTHER" id="PTHR19229:SF250">
    <property type="entry name" value="ABC TRANSPORTER DOMAIN-CONTAINING PROTEIN-RELATED"/>
    <property type="match status" value="1"/>
</dbReference>
<accession>A0A9N9RWT6</accession>
<feature type="transmembrane region" description="Helical" evidence="7">
    <location>
        <begin position="323"/>
        <end position="344"/>
    </location>
</feature>
<evidence type="ECO:0000256" key="6">
    <source>
        <dbReference type="ARBA" id="ARBA00023136"/>
    </source>
</evidence>
<feature type="transmembrane region" description="Helical" evidence="7">
    <location>
        <begin position="1092"/>
        <end position="1111"/>
    </location>
</feature>
<protein>
    <recommendedName>
        <fullName evidence="8">ABC transporter domain-containing protein</fullName>
    </recommendedName>
</protein>
<feature type="transmembrane region" description="Helical" evidence="7">
    <location>
        <begin position="841"/>
        <end position="865"/>
    </location>
</feature>
<dbReference type="EMBL" id="OU895878">
    <property type="protein sequence ID" value="CAG9805290.1"/>
    <property type="molecule type" value="Genomic_DNA"/>
</dbReference>
<feature type="transmembrane region" description="Helical" evidence="7">
    <location>
        <begin position="20"/>
        <end position="41"/>
    </location>
</feature>
<feature type="domain" description="ABC transporter" evidence="8">
    <location>
        <begin position="1292"/>
        <end position="1523"/>
    </location>
</feature>
<feature type="transmembrane region" description="Helical" evidence="7">
    <location>
        <begin position="219"/>
        <end position="240"/>
    </location>
</feature>
<evidence type="ECO:0000313" key="10">
    <source>
        <dbReference type="Proteomes" id="UP001153620"/>
    </source>
</evidence>
<feature type="transmembrane region" description="Helical" evidence="7">
    <location>
        <begin position="260"/>
        <end position="283"/>
    </location>
</feature>
<dbReference type="InterPro" id="IPR026082">
    <property type="entry name" value="ABCA"/>
</dbReference>
<dbReference type="GO" id="GO:0016887">
    <property type="term" value="F:ATP hydrolysis activity"/>
    <property type="evidence" value="ECO:0007669"/>
    <property type="project" value="InterPro"/>
</dbReference>
<dbReference type="Proteomes" id="UP001153620">
    <property type="component" value="Chromosome 2"/>
</dbReference>
<name>A0A9N9RWT6_9DIPT</name>
<evidence type="ECO:0000256" key="7">
    <source>
        <dbReference type="SAM" id="Phobius"/>
    </source>
</evidence>
<proteinExistence type="predicted"/>
<dbReference type="FunFam" id="3.40.50.300:FF:000436">
    <property type="entry name" value="ATP binding cassette subfamily A member 9"/>
    <property type="match status" value="1"/>
</dbReference>
<dbReference type="InterPro" id="IPR013525">
    <property type="entry name" value="ABC2_TM"/>
</dbReference>
<dbReference type="Pfam" id="PF00005">
    <property type="entry name" value="ABC_tran"/>
    <property type="match status" value="2"/>
</dbReference>
<dbReference type="InterPro" id="IPR003593">
    <property type="entry name" value="AAA+_ATPase"/>
</dbReference>
<dbReference type="PROSITE" id="PS00211">
    <property type="entry name" value="ABC_TRANSPORTER_1"/>
    <property type="match status" value="1"/>
</dbReference>
<feature type="transmembrane region" description="Helical" evidence="7">
    <location>
        <begin position="1009"/>
        <end position="1030"/>
    </location>
</feature>
<keyword evidence="5 7" id="KW-1133">Transmembrane helix</keyword>
<evidence type="ECO:0000256" key="1">
    <source>
        <dbReference type="ARBA" id="ARBA00004141"/>
    </source>
</evidence>
<dbReference type="FunFam" id="3.40.50.300:FF:002470">
    <property type="entry name" value="ABC transporter, putative"/>
    <property type="match status" value="1"/>
</dbReference>
<dbReference type="GO" id="GO:0005319">
    <property type="term" value="F:lipid transporter activity"/>
    <property type="evidence" value="ECO:0007669"/>
    <property type="project" value="TreeGrafter"/>
</dbReference>
<dbReference type="GO" id="GO:0016020">
    <property type="term" value="C:membrane"/>
    <property type="evidence" value="ECO:0007669"/>
    <property type="project" value="UniProtKB-SubCell"/>
</dbReference>
<dbReference type="Pfam" id="PF12698">
    <property type="entry name" value="ABC2_membrane_3"/>
    <property type="match status" value="2"/>
</dbReference>
<feature type="transmembrane region" description="Helical" evidence="7">
    <location>
        <begin position="295"/>
        <end position="317"/>
    </location>
</feature>
<dbReference type="InterPro" id="IPR003439">
    <property type="entry name" value="ABC_transporter-like_ATP-bd"/>
</dbReference>
<feature type="transmembrane region" description="Helical" evidence="7">
    <location>
        <begin position="1050"/>
        <end position="1072"/>
    </location>
</feature>
<dbReference type="Gene3D" id="3.40.50.300">
    <property type="entry name" value="P-loop containing nucleotide triphosphate hydrolases"/>
    <property type="match status" value="2"/>
</dbReference>
<feature type="transmembrane region" description="Helical" evidence="7">
    <location>
        <begin position="1123"/>
        <end position="1141"/>
    </location>
</feature>
<evidence type="ECO:0000256" key="3">
    <source>
        <dbReference type="ARBA" id="ARBA00022741"/>
    </source>
</evidence>
<feature type="transmembrane region" description="Helical" evidence="7">
    <location>
        <begin position="1208"/>
        <end position="1227"/>
    </location>
</feature>
<dbReference type="CDD" id="cd03263">
    <property type="entry name" value="ABC_subfamily_A"/>
    <property type="match status" value="2"/>
</dbReference>
<dbReference type="OrthoDB" id="8061355at2759"/>
<evidence type="ECO:0000313" key="9">
    <source>
        <dbReference type="EMBL" id="CAG9805290.1"/>
    </source>
</evidence>
<evidence type="ECO:0000256" key="2">
    <source>
        <dbReference type="ARBA" id="ARBA00022692"/>
    </source>
</evidence>
<evidence type="ECO:0000256" key="4">
    <source>
        <dbReference type="ARBA" id="ARBA00022840"/>
    </source>
</evidence>
<dbReference type="PANTHER" id="PTHR19229">
    <property type="entry name" value="ATP-BINDING CASSETTE TRANSPORTER SUBFAMILY A ABCA"/>
    <property type="match status" value="1"/>
</dbReference>
<keyword evidence="3" id="KW-0547">Nucleotide-binding</keyword>
<evidence type="ECO:0000259" key="8">
    <source>
        <dbReference type="PROSITE" id="PS50893"/>
    </source>
</evidence>
<keyword evidence="4" id="KW-0067">ATP-binding</keyword>
<keyword evidence="10" id="KW-1185">Reference proteome</keyword>
<reference evidence="9" key="1">
    <citation type="submission" date="2022-01" db="EMBL/GenBank/DDBJ databases">
        <authorList>
            <person name="King R."/>
        </authorList>
    </citation>
    <scope>NUCLEOTIDE SEQUENCE</scope>
</reference>
<dbReference type="GO" id="GO:0005524">
    <property type="term" value="F:ATP binding"/>
    <property type="evidence" value="ECO:0007669"/>
    <property type="project" value="UniProtKB-KW"/>
</dbReference>
<dbReference type="SMART" id="SM00382">
    <property type="entry name" value="AAA"/>
    <property type="match status" value="2"/>
</dbReference>
<organism evidence="9 10">
    <name type="scientific">Chironomus riparius</name>
    <dbReference type="NCBI Taxonomy" id="315576"/>
    <lineage>
        <taxon>Eukaryota</taxon>
        <taxon>Metazoa</taxon>
        <taxon>Ecdysozoa</taxon>
        <taxon>Arthropoda</taxon>
        <taxon>Hexapoda</taxon>
        <taxon>Insecta</taxon>
        <taxon>Pterygota</taxon>
        <taxon>Neoptera</taxon>
        <taxon>Endopterygota</taxon>
        <taxon>Diptera</taxon>
        <taxon>Nematocera</taxon>
        <taxon>Chironomoidea</taxon>
        <taxon>Chironomidae</taxon>
        <taxon>Chironominae</taxon>
        <taxon>Chironomus</taxon>
    </lineage>
</organism>
<reference evidence="9" key="2">
    <citation type="submission" date="2022-10" db="EMBL/GenBank/DDBJ databases">
        <authorList>
            <consortium name="ENA_rothamsted_submissions"/>
            <consortium name="culmorum"/>
            <person name="King R."/>
        </authorList>
    </citation>
    <scope>NUCLEOTIDE SEQUENCE</scope>
</reference>